<dbReference type="PANTHER" id="PTHR22773">
    <property type="entry name" value="NADH DEHYDROGENASE"/>
    <property type="match status" value="1"/>
</dbReference>
<feature type="transmembrane region" description="Helical" evidence="5">
    <location>
        <begin position="180"/>
        <end position="201"/>
    </location>
</feature>
<feature type="transmembrane region" description="Helical" evidence="5">
    <location>
        <begin position="407"/>
        <end position="428"/>
    </location>
</feature>
<keyword evidence="5" id="KW-0813">Transport</keyword>
<dbReference type="GO" id="GO:0050136">
    <property type="term" value="F:NADH dehydrogenase (quinone) (non-electrogenic) activity"/>
    <property type="evidence" value="ECO:0007669"/>
    <property type="project" value="UniProtKB-UniRule"/>
</dbReference>
<proteinExistence type="inferred from homology"/>
<feature type="transmembrane region" description="Helical" evidence="5">
    <location>
        <begin position="299"/>
        <end position="321"/>
    </location>
</feature>
<keyword evidence="5" id="KW-0520">NAD</keyword>
<feature type="transmembrane region" description="Helical" evidence="5">
    <location>
        <begin position="273"/>
        <end position="293"/>
    </location>
</feature>
<keyword evidence="2 5" id="KW-0812">Transmembrane</keyword>
<feature type="transmembrane region" description="Helical" evidence="5">
    <location>
        <begin position="490"/>
        <end position="508"/>
    </location>
</feature>
<keyword evidence="5" id="KW-1278">Translocase</keyword>
<dbReference type="OrthoDB" id="9805769at2"/>
<keyword evidence="4 5" id="KW-0472">Membrane</keyword>
<reference evidence="8 9" key="1">
    <citation type="submission" date="2018-06" db="EMBL/GenBank/DDBJ databases">
        <title>Lujinxingia sediminis gen. nov. sp. nov., a new facultative anaerobic member of the class Deltaproteobacteria, and proposal of Lujinxingaceae fam. nov.</title>
        <authorList>
            <person name="Guo L.-Y."/>
            <person name="Li C.-M."/>
            <person name="Wang S."/>
            <person name="Du Z.-J."/>
        </authorList>
    </citation>
    <scope>NUCLEOTIDE SEQUENCE [LARGE SCALE GENOMIC DNA]</scope>
    <source>
        <strain evidence="8 9">FA350</strain>
    </source>
</reference>
<feature type="domain" description="NADH:quinone oxidoreductase/Mrp antiporter transmembrane" evidence="7">
    <location>
        <begin position="143"/>
        <end position="454"/>
    </location>
</feature>
<comment type="catalytic activity">
    <reaction evidence="5">
        <text>a quinone + NADH + 5 H(+)(in) = a quinol + NAD(+) + 4 H(+)(out)</text>
        <dbReference type="Rhea" id="RHEA:57888"/>
        <dbReference type="ChEBI" id="CHEBI:15378"/>
        <dbReference type="ChEBI" id="CHEBI:24646"/>
        <dbReference type="ChEBI" id="CHEBI:57540"/>
        <dbReference type="ChEBI" id="CHEBI:57945"/>
        <dbReference type="ChEBI" id="CHEBI:132124"/>
    </reaction>
</comment>
<evidence type="ECO:0000256" key="4">
    <source>
        <dbReference type="ARBA" id="ARBA00023136"/>
    </source>
</evidence>
<dbReference type="HAMAP" id="MF_00445">
    <property type="entry name" value="NDH1_NuoN_1"/>
    <property type="match status" value="1"/>
</dbReference>
<dbReference type="GO" id="GO:0012505">
    <property type="term" value="C:endomembrane system"/>
    <property type="evidence" value="ECO:0007669"/>
    <property type="project" value="UniProtKB-SubCell"/>
</dbReference>
<dbReference type="GO" id="GO:0048038">
    <property type="term" value="F:quinone binding"/>
    <property type="evidence" value="ECO:0007669"/>
    <property type="project" value="UniProtKB-KW"/>
</dbReference>
<dbReference type="RefSeq" id="WP_111334460.1">
    <property type="nucleotide sequence ID" value="NZ_CP030032.1"/>
</dbReference>
<name>A0A2Z4FKW8_9DELT</name>
<feature type="transmembrane region" description="Helical" evidence="5">
    <location>
        <begin position="448"/>
        <end position="469"/>
    </location>
</feature>
<dbReference type="Pfam" id="PF00361">
    <property type="entry name" value="Proton_antipo_M"/>
    <property type="match status" value="1"/>
</dbReference>
<comment type="subcellular location">
    <subcellularLocation>
        <location evidence="5">Cell membrane</location>
        <topology evidence="5">Multi-pass membrane protein</topology>
    </subcellularLocation>
    <subcellularLocation>
        <location evidence="1">Endomembrane system</location>
        <topology evidence="1">Multi-pass membrane protein</topology>
    </subcellularLocation>
    <subcellularLocation>
        <location evidence="6">Membrane</location>
        <topology evidence="6">Multi-pass membrane protein</topology>
    </subcellularLocation>
</comment>
<dbReference type="NCBIfam" id="TIGR01770">
    <property type="entry name" value="NDH_I_N"/>
    <property type="match status" value="1"/>
</dbReference>
<dbReference type="EC" id="7.1.1.-" evidence="5"/>
<feature type="transmembrane region" description="Helical" evidence="5">
    <location>
        <begin position="364"/>
        <end position="386"/>
    </location>
</feature>
<keyword evidence="3 5" id="KW-1133">Transmembrane helix</keyword>
<comment type="subunit">
    <text evidence="5">NDH-1 is composed of 14 different subunits. Subunits NuoA, H, J, K, L, M, N constitute the membrane sector of the complex.</text>
</comment>
<organism evidence="8 9">
    <name type="scientific">Bradymonas sediminis</name>
    <dbReference type="NCBI Taxonomy" id="1548548"/>
    <lineage>
        <taxon>Bacteria</taxon>
        <taxon>Deltaproteobacteria</taxon>
        <taxon>Bradymonadales</taxon>
        <taxon>Bradymonadaceae</taxon>
        <taxon>Bradymonas</taxon>
    </lineage>
</organism>
<feature type="transmembrane region" description="Helical" evidence="5">
    <location>
        <begin position="55"/>
        <end position="75"/>
    </location>
</feature>
<evidence type="ECO:0000259" key="7">
    <source>
        <dbReference type="Pfam" id="PF00361"/>
    </source>
</evidence>
<protein>
    <recommendedName>
        <fullName evidence="5">NADH-quinone oxidoreductase subunit N</fullName>
        <ecNumber evidence="5">7.1.1.-</ecNumber>
    </recommendedName>
    <alternativeName>
        <fullName evidence="5">NADH dehydrogenase I subunit N</fullName>
    </alternativeName>
    <alternativeName>
        <fullName evidence="5">NDH-1 subunit N</fullName>
    </alternativeName>
</protein>
<dbReference type="AlphaFoldDB" id="A0A2Z4FKW8"/>
<sequence length="555" mass="59852">MFNALLMVQFNTLAMLTPPMMSEYLAVVPAAIAAVTALLVILIDGFHRGDQGRGYLANFSAVGLGVLVLSCWMLWDKSLELPAFHGMLYLDKFTLLFAVLAGAAGILTMMMSPRYLRSHLMDRAEFYVLVLFSISGVIILAGAADLLTFFLGFEVMSIPVYVVAGFLRKDSRSAEAGMKYFFLGAFSAGMMLYGIALIYGITGTTNLEYIGLQLTELMANPESAKASLGMVAFGVLLILSGLAFKASSVPFHFWTPDVYTGAPSTGTGFMATAVKAGAFAAIMRVFLIAFSIPELQGGFFGYGWVDAFLFIAAASMLLGNLVAIKQDNVKRMLAYSSIAHAGYILLGFTAAASRPEFFVLNDAVIFYLFTYTFATLGAFGVLAWFGRRGETAETYDQLAGLGFKYPVIGLCMGIFMFSSAGIPPLAGFVGKLYIFQAAVEVGSATGEFAFIGLSIFAVLTSLAGVYYYLRVIVSMYMKPVTRDIRPAASKGARYAIVVCAILTLYIGIVPGRVMGWATEAMVDFRGAPAAVQEVIEAGRADLERLEQRKIANEAK</sequence>
<dbReference type="Proteomes" id="UP000249799">
    <property type="component" value="Chromosome"/>
</dbReference>
<accession>A0A2Z4FKW8</accession>
<evidence type="ECO:0000313" key="8">
    <source>
        <dbReference type="EMBL" id="AWV89637.1"/>
    </source>
</evidence>
<evidence type="ECO:0000256" key="6">
    <source>
        <dbReference type="RuleBase" id="RU000320"/>
    </source>
</evidence>
<comment type="function">
    <text evidence="5">NDH-1 shuttles electrons from NADH, via FMN and iron-sulfur (Fe-S) centers, to quinones in the respiratory chain. The immediate electron acceptor for the enzyme in this species is believed to be ubiquinone. Couples the redox reaction to proton translocation (for every two electrons transferred, four hydrogen ions are translocated across the cytoplasmic membrane), and thus conserves the redox energy in a proton gradient.</text>
</comment>
<keyword evidence="5" id="KW-1003">Cell membrane</keyword>
<dbReference type="KEGG" id="bsed:DN745_09930"/>
<dbReference type="InterPro" id="IPR010096">
    <property type="entry name" value="NADH-Q_OxRdtase_suN/2"/>
</dbReference>
<dbReference type="GO" id="GO:0008137">
    <property type="term" value="F:NADH dehydrogenase (ubiquinone) activity"/>
    <property type="evidence" value="ECO:0007669"/>
    <property type="project" value="InterPro"/>
</dbReference>
<feature type="transmembrane region" description="Helical" evidence="5">
    <location>
        <begin position="124"/>
        <end position="143"/>
    </location>
</feature>
<evidence type="ECO:0000256" key="2">
    <source>
        <dbReference type="ARBA" id="ARBA00022692"/>
    </source>
</evidence>
<evidence type="ECO:0000256" key="1">
    <source>
        <dbReference type="ARBA" id="ARBA00004127"/>
    </source>
</evidence>
<dbReference type="PRINTS" id="PR01434">
    <property type="entry name" value="NADHDHGNASE5"/>
</dbReference>
<dbReference type="GO" id="GO:0042773">
    <property type="term" value="P:ATP synthesis coupled electron transport"/>
    <property type="evidence" value="ECO:0007669"/>
    <property type="project" value="InterPro"/>
</dbReference>
<feature type="transmembrane region" description="Helical" evidence="5">
    <location>
        <begin position="226"/>
        <end position="244"/>
    </location>
</feature>
<evidence type="ECO:0000256" key="5">
    <source>
        <dbReference type="HAMAP-Rule" id="MF_00445"/>
    </source>
</evidence>
<keyword evidence="5" id="KW-0830">Ubiquinone</keyword>
<dbReference type="GO" id="GO:0005886">
    <property type="term" value="C:plasma membrane"/>
    <property type="evidence" value="ECO:0007669"/>
    <property type="project" value="UniProtKB-SubCell"/>
</dbReference>
<feature type="transmembrane region" description="Helical" evidence="5">
    <location>
        <begin position="333"/>
        <end position="352"/>
    </location>
</feature>
<feature type="transmembrane region" description="Helical" evidence="5">
    <location>
        <begin position="149"/>
        <end position="168"/>
    </location>
</feature>
<evidence type="ECO:0000256" key="3">
    <source>
        <dbReference type="ARBA" id="ARBA00022989"/>
    </source>
</evidence>
<dbReference type="InterPro" id="IPR001750">
    <property type="entry name" value="ND/Mrp_TM"/>
</dbReference>
<feature type="transmembrane region" description="Helical" evidence="5">
    <location>
        <begin position="24"/>
        <end position="43"/>
    </location>
</feature>
<dbReference type="EMBL" id="CP030032">
    <property type="protein sequence ID" value="AWV89637.1"/>
    <property type="molecule type" value="Genomic_DNA"/>
</dbReference>
<comment type="similarity">
    <text evidence="5">Belongs to the complex I subunit 2 family.</text>
</comment>
<keyword evidence="9" id="KW-1185">Reference proteome</keyword>
<gene>
    <name evidence="5" type="primary">nuoN</name>
    <name evidence="8" type="ORF">DN745_09930</name>
</gene>
<evidence type="ECO:0000313" key="9">
    <source>
        <dbReference type="Proteomes" id="UP000249799"/>
    </source>
</evidence>
<feature type="transmembrane region" description="Helical" evidence="5">
    <location>
        <begin position="95"/>
        <end position="112"/>
    </location>
</feature>
<keyword evidence="5" id="KW-0874">Quinone</keyword>